<dbReference type="PRINTS" id="PR00723">
    <property type="entry name" value="SUBTILISIN"/>
</dbReference>
<feature type="active site" description="Charge relay system" evidence="5 6">
    <location>
        <position position="221"/>
    </location>
</feature>
<comment type="similarity">
    <text evidence="1 6">Belongs to the peptidase S8 family.</text>
</comment>
<dbReference type="EMBL" id="CP157974">
    <property type="protein sequence ID" value="XBT81722.1"/>
    <property type="molecule type" value="Genomic_DNA"/>
</dbReference>
<evidence type="ECO:0000259" key="7">
    <source>
        <dbReference type="Pfam" id="PF00082"/>
    </source>
</evidence>
<dbReference type="InterPro" id="IPR023828">
    <property type="entry name" value="Peptidase_S8_Ser-AS"/>
</dbReference>
<organism evidence="8">
    <name type="scientific">Micromonospora sp. HUAS YX12</name>
    <dbReference type="NCBI Taxonomy" id="3156396"/>
    <lineage>
        <taxon>Bacteria</taxon>
        <taxon>Bacillati</taxon>
        <taxon>Actinomycetota</taxon>
        <taxon>Actinomycetes</taxon>
        <taxon>Micromonosporales</taxon>
        <taxon>Micromonosporaceae</taxon>
        <taxon>Micromonospora</taxon>
    </lineage>
</organism>
<proteinExistence type="inferred from homology"/>
<evidence type="ECO:0000256" key="4">
    <source>
        <dbReference type="ARBA" id="ARBA00022825"/>
    </source>
</evidence>
<feature type="active site" description="Charge relay system" evidence="5 6">
    <location>
        <position position="395"/>
    </location>
</feature>
<dbReference type="SUPFAM" id="SSF52743">
    <property type="entry name" value="Subtilisin-like"/>
    <property type="match status" value="1"/>
</dbReference>
<dbReference type="GO" id="GO:0004252">
    <property type="term" value="F:serine-type endopeptidase activity"/>
    <property type="evidence" value="ECO:0007669"/>
    <property type="project" value="UniProtKB-UniRule"/>
</dbReference>
<dbReference type="InterPro" id="IPR050131">
    <property type="entry name" value="Peptidase_S8_subtilisin-like"/>
</dbReference>
<dbReference type="InterPro" id="IPR000209">
    <property type="entry name" value="Peptidase_S8/S53_dom"/>
</dbReference>
<gene>
    <name evidence="8" type="ORF">ABIH81_29530</name>
</gene>
<keyword evidence="3 6" id="KW-0378">Hydrolase</keyword>
<dbReference type="PROSITE" id="PS00138">
    <property type="entry name" value="SUBTILASE_SER"/>
    <property type="match status" value="1"/>
</dbReference>
<evidence type="ECO:0000256" key="5">
    <source>
        <dbReference type="PIRSR" id="PIRSR615500-1"/>
    </source>
</evidence>
<dbReference type="RefSeq" id="WP_349878144.1">
    <property type="nucleotide sequence ID" value="NZ_CP157974.1"/>
</dbReference>
<dbReference type="PROSITE" id="PS51892">
    <property type="entry name" value="SUBTILASE"/>
    <property type="match status" value="1"/>
</dbReference>
<keyword evidence="4 6" id="KW-0720">Serine protease</keyword>
<name>A0AAU7R0L5_9ACTN</name>
<dbReference type="InterPro" id="IPR015500">
    <property type="entry name" value="Peptidase_S8_subtilisin-rel"/>
</dbReference>
<dbReference type="Pfam" id="PF00082">
    <property type="entry name" value="Peptidase_S8"/>
    <property type="match status" value="1"/>
</dbReference>
<feature type="domain" description="Peptidase S8/S53" evidence="7">
    <location>
        <begin position="180"/>
        <end position="433"/>
    </location>
</feature>
<evidence type="ECO:0000256" key="6">
    <source>
        <dbReference type="PROSITE-ProRule" id="PRU01240"/>
    </source>
</evidence>
<evidence type="ECO:0000256" key="3">
    <source>
        <dbReference type="ARBA" id="ARBA00022801"/>
    </source>
</evidence>
<dbReference type="InterPro" id="IPR036852">
    <property type="entry name" value="Peptidase_S8/S53_dom_sf"/>
</dbReference>
<keyword evidence="2 6" id="KW-0645">Protease</keyword>
<dbReference type="AlphaFoldDB" id="A0AAU7R0L5"/>
<reference evidence="8" key="1">
    <citation type="submission" date="2024-06" db="EMBL/GenBank/DDBJ databases">
        <title>Micromonospora sp. strain HUAS YX12 genome sequences.</title>
        <authorList>
            <person name="Mo P."/>
        </authorList>
    </citation>
    <scope>NUCLEOTIDE SEQUENCE</scope>
    <source>
        <strain evidence="8">HUAS YX12</strain>
    </source>
</reference>
<evidence type="ECO:0000256" key="2">
    <source>
        <dbReference type="ARBA" id="ARBA00022670"/>
    </source>
</evidence>
<dbReference type="GO" id="GO:0006508">
    <property type="term" value="P:proteolysis"/>
    <property type="evidence" value="ECO:0007669"/>
    <property type="project" value="UniProtKB-KW"/>
</dbReference>
<protein>
    <submittedName>
        <fullName evidence="8">S8 family serine peptidase</fullName>
    </submittedName>
</protein>
<dbReference type="PANTHER" id="PTHR43806">
    <property type="entry name" value="PEPTIDASE S8"/>
    <property type="match status" value="1"/>
</dbReference>
<dbReference type="PANTHER" id="PTHR43806:SF11">
    <property type="entry name" value="CEREVISIN-RELATED"/>
    <property type="match status" value="1"/>
</dbReference>
<evidence type="ECO:0000313" key="8">
    <source>
        <dbReference type="EMBL" id="XBT81722.1"/>
    </source>
</evidence>
<dbReference type="Gene3D" id="3.40.50.200">
    <property type="entry name" value="Peptidase S8/S53 domain"/>
    <property type="match status" value="1"/>
</dbReference>
<feature type="active site" description="Charge relay system" evidence="5 6">
    <location>
        <position position="189"/>
    </location>
</feature>
<sequence>MTLITGDVVRLDADGEPSVQPATGQDATRPVRPVSYARYQRDGAWYVVPTDAVPLLRSDLLDERLFDVTGLLAQGYGDSASQVLPLLVQYADTGQARRAAPLAGTRARRVLPGLKLTANDQPKASAARFWAGLVRQANPGARSIQGGVEKVWLNARYRATLERSVPQIGAPAAWQAGYTGRGVTVAVLDSGYDTDHPDLAGRVSAAADFTGTGGVEDRFGHGTHVAATVAGSGAGGRHRGVAPDAKLAMGKVLDDSGAGPEEWLLAGMEWAVTTAGAKVVNLSLGGAPSDGTDPVSQAVNRLSAEHGTLFVAAAGNNGAYAPVSAPASADAALAVSSVDSADRISGFSSRGPRVGDGAPKPELAAPGEAILAARATGAYPGIAGDPDRVPLSGTSMAAPHVAGAAAILAQRHPEWTGTQLKAALVGAAAPARESRVFDVGAGRIDVARAVTQPVRAEVASLAMDLLWGAPGGTRELTYRNDGSTPVTLRLALSLADTAGQPAPPGLATLGATTLTVPARGSASVPVRIAGQQRAGTYGGVVVATSGETSVRTPVGVRQAAETHEVTVRLLDQQGRPSDSGTTMVVGIDAQNAGFRDFVWGSGSVSVPAGRYALLSSLDLPPPPNGGLRRAVLGYPGLTLADDTTVTVDARWARAAPLGVADEPAATEGLREVVISGRWSGDPIKTSMGSIFEPGFGEVLVGSAPGVSAEEFSLTDMAVLERPMLELSATAPERFPVRAGWLWKPGPIPPFEGTTRLPVVRLVVGPAGELPDVDVADALVVLTSSDDEAEPFALAPVVRQLQRRGARMVLMATGQFGWAGEPLALPTISSGPGHPGLDRFVELAGAGTLTATVAGQPVSPYRYQLGYQVRGGVPSDLAYRPTTGELAAVPTSYHDAGEGVRHVRARLRLGDDHYGLLTSRPVFAPLRRTEYYTPGSWQISLGNNISPAEARTELRLRAGANPATSWDRAVVGPALTGPSVGNAGKPWVSRQGDVLDVTLPMFTDASGHPKPTDAFGDGTTGSTSLYRNGKLLGTVAEPGRAQFAVPAGAATYRLTASATHNSPIWRSSTMVSGSWTFRSSGTASARQPLPLLGMLLDAPVDLRNTVSVGDRRPVRVSVHRQDGVAGRPVVTVTVAASYDDGRSWHAVPVSRDGEGWLALVPHSRTGHVSLRANATDADGNAVEQTVIRAYPVGG</sequence>
<evidence type="ECO:0000256" key="1">
    <source>
        <dbReference type="ARBA" id="ARBA00011073"/>
    </source>
</evidence>
<accession>A0AAU7R0L5</accession>